<gene>
    <name evidence="1" type="primary">trbC</name>
    <name evidence="1" type="ORF">dnl_07180</name>
</gene>
<dbReference type="Pfam" id="PF11130">
    <property type="entry name" value="TraC_F_IV"/>
    <property type="match status" value="1"/>
</dbReference>
<sequence>MATVNKLEELFKNNRDSLSEYLPWRMWDQENQCFDNNDNTMGWLWELQPLAFAPVMFPVFVTS</sequence>
<dbReference type="KEGG" id="dli:dnl_07180"/>
<protein>
    <submittedName>
        <fullName evidence="1">Conjugal transfer protein TrbC</fullName>
    </submittedName>
</protein>
<dbReference type="RefSeq" id="WP_207690345.1">
    <property type="nucleotide sequence ID" value="NZ_CP061799.1"/>
</dbReference>
<name>A0A975B488_9BACT</name>
<evidence type="ECO:0000313" key="2">
    <source>
        <dbReference type="Proteomes" id="UP000663720"/>
    </source>
</evidence>
<dbReference type="EMBL" id="CP061799">
    <property type="protein sequence ID" value="QTA78496.1"/>
    <property type="molecule type" value="Genomic_DNA"/>
</dbReference>
<reference evidence="1" key="1">
    <citation type="journal article" date="2021" name="Microb. Physiol.">
        <title>Proteogenomic Insights into the Physiology of Marine, Sulfate-Reducing, Filamentous Desulfonema limicola and Desulfonema magnum.</title>
        <authorList>
            <person name="Schnaars V."/>
            <person name="Wohlbrand L."/>
            <person name="Scheve S."/>
            <person name="Hinrichs C."/>
            <person name="Reinhardt R."/>
            <person name="Rabus R."/>
        </authorList>
    </citation>
    <scope>NUCLEOTIDE SEQUENCE</scope>
    <source>
        <strain evidence="1">5ac10</strain>
    </source>
</reference>
<proteinExistence type="predicted"/>
<dbReference type="InterPro" id="IPR025955">
    <property type="entry name" value="TraC/Conjuga_ATPase"/>
</dbReference>
<dbReference type="AlphaFoldDB" id="A0A975B488"/>
<accession>A0A975B488</accession>
<keyword evidence="2" id="KW-1185">Reference proteome</keyword>
<organism evidence="1 2">
    <name type="scientific">Desulfonema limicola</name>
    <dbReference type="NCBI Taxonomy" id="45656"/>
    <lineage>
        <taxon>Bacteria</taxon>
        <taxon>Pseudomonadati</taxon>
        <taxon>Thermodesulfobacteriota</taxon>
        <taxon>Desulfobacteria</taxon>
        <taxon>Desulfobacterales</taxon>
        <taxon>Desulfococcaceae</taxon>
        <taxon>Desulfonema</taxon>
    </lineage>
</organism>
<dbReference type="Proteomes" id="UP000663720">
    <property type="component" value="Chromosome"/>
</dbReference>
<evidence type="ECO:0000313" key="1">
    <source>
        <dbReference type="EMBL" id="QTA78496.1"/>
    </source>
</evidence>